<evidence type="ECO:0000259" key="1">
    <source>
        <dbReference type="Pfam" id="PF01370"/>
    </source>
</evidence>
<dbReference type="OrthoDB" id="9801785at2"/>
<dbReference type="Gene3D" id="3.40.50.720">
    <property type="entry name" value="NAD(P)-binding Rossmann-like Domain"/>
    <property type="match status" value="1"/>
</dbReference>
<proteinExistence type="predicted"/>
<dbReference type="PANTHER" id="PTHR43245">
    <property type="entry name" value="BIFUNCTIONAL POLYMYXIN RESISTANCE PROTEIN ARNA"/>
    <property type="match status" value="1"/>
</dbReference>
<dbReference type="PANTHER" id="PTHR43245:SF13">
    <property type="entry name" value="UDP-D-APIOSE_UDP-D-XYLOSE SYNTHASE 2"/>
    <property type="match status" value="1"/>
</dbReference>
<dbReference type="Pfam" id="PF01370">
    <property type="entry name" value="Epimerase"/>
    <property type="match status" value="1"/>
</dbReference>
<name>A0A4R4DUA6_9PROT</name>
<feature type="domain" description="NAD-dependent epimerase/dehydratase" evidence="1">
    <location>
        <begin position="15"/>
        <end position="254"/>
    </location>
</feature>
<dbReference type="EMBL" id="SKBM01000001">
    <property type="protein sequence ID" value="TCZ66687.1"/>
    <property type="molecule type" value="Genomic_DNA"/>
</dbReference>
<dbReference type="RefSeq" id="WP_132283657.1">
    <property type="nucleotide sequence ID" value="NZ_SKBM01000001.1"/>
</dbReference>
<dbReference type="Proteomes" id="UP000295023">
    <property type="component" value="Unassembled WGS sequence"/>
</dbReference>
<organism evidence="2 3">
    <name type="scientific">Roseicella aquatilis</name>
    <dbReference type="NCBI Taxonomy" id="2527868"/>
    <lineage>
        <taxon>Bacteria</taxon>
        <taxon>Pseudomonadati</taxon>
        <taxon>Pseudomonadota</taxon>
        <taxon>Alphaproteobacteria</taxon>
        <taxon>Acetobacterales</taxon>
        <taxon>Roseomonadaceae</taxon>
        <taxon>Roseicella</taxon>
    </lineage>
</organism>
<dbReference type="InterPro" id="IPR036291">
    <property type="entry name" value="NAD(P)-bd_dom_sf"/>
</dbReference>
<accession>A0A4R4DUA6</accession>
<gene>
    <name evidence="2" type="ORF">EXY23_00815</name>
</gene>
<dbReference type="InterPro" id="IPR001509">
    <property type="entry name" value="Epimerase_deHydtase"/>
</dbReference>
<evidence type="ECO:0000313" key="3">
    <source>
        <dbReference type="Proteomes" id="UP000295023"/>
    </source>
</evidence>
<dbReference type="AlphaFoldDB" id="A0A4R4DUA6"/>
<keyword evidence="3" id="KW-1185">Reference proteome</keyword>
<sequence>MTDAERAAHWRGKRVLVTGGAGFLGSALCHRLAALGARVTAIDAMMEEGGANIANLEGASVLLVRGDIRDIELHSLCRDVDVLFNMAAQTSHMGGQRDPVADIAINAVAQVRLIGVMREAAPRATVVHASTRQFYGKPLRLPVDELHPVQPPDANGVSKFAGEQYWLLEQRVLGRPVVALRLTNCYGPRLRIRDAKQTFLGIWLRRVIEGEPFEVWGGEQLRDLTYVDDVVRAFLLAAEHAPRPEVAGRVFNLGGSPPASLTELADRLVAANGGQGHYVVKSFPADRAPIDIGSYHADDRAFRTATGWAPLVGLDEGLARSLEWYRARMADYT</sequence>
<dbReference type="SUPFAM" id="SSF51735">
    <property type="entry name" value="NAD(P)-binding Rossmann-fold domains"/>
    <property type="match status" value="1"/>
</dbReference>
<reference evidence="2 3" key="1">
    <citation type="submission" date="2019-03" db="EMBL/GenBank/DDBJ databases">
        <title>Paracraurococcus aquatilis NE82 genome sequence.</title>
        <authorList>
            <person name="Zhao Y."/>
            <person name="Du Z."/>
        </authorList>
    </citation>
    <scope>NUCLEOTIDE SEQUENCE [LARGE SCALE GENOMIC DNA]</scope>
    <source>
        <strain evidence="2 3">NE82</strain>
    </source>
</reference>
<comment type="caution">
    <text evidence="2">The sequence shown here is derived from an EMBL/GenBank/DDBJ whole genome shotgun (WGS) entry which is preliminary data.</text>
</comment>
<dbReference type="InterPro" id="IPR050177">
    <property type="entry name" value="Lipid_A_modif_metabolic_enz"/>
</dbReference>
<protein>
    <submittedName>
        <fullName evidence="2">SDR family NAD(P)-dependent oxidoreductase</fullName>
    </submittedName>
</protein>
<evidence type="ECO:0000313" key="2">
    <source>
        <dbReference type="EMBL" id="TCZ66687.1"/>
    </source>
</evidence>
<dbReference type="PRINTS" id="PR01713">
    <property type="entry name" value="NUCEPIMERASE"/>
</dbReference>